<dbReference type="Proteomes" id="UP001162541">
    <property type="component" value="Chromosome 3"/>
</dbReference>
<reference evidence="2" key="1">
    <citation type="journal article" date="2020" name="Curr. Biol.">
        <title>Chromatin organization in early land plants reveals an ancestral association between H3K27me3, transposons, and constitutive heterochromatin.</title>
        <authorList>
            <person name="Montgomery S.A."/>
            <person name="Tanizawa Y."/>
            <person name="Galik B."/>
            <person name="Wang N."/>
            <person name="Ito T."/>
            <person name="Mochizuki T."/>
            <person name="Akimcheva S."/>
            <person name="Bowman J.L."/>
            <person name="Cognat V."/>
            <person name="Marechal-Drouard L."/>
            <person name="Ekker H."/>
            <person name="Hong S.F."/>
            <person name="Kohchi T."/>
            <person name="Lin S.S."/>
            <person name="Liu L.D."/>
            <person name="Nakamura Y."/>
            <person name="Valeeva L.R."/>
            <person name="Shakirov E.V."/>
            <person name="Shippen D.E."/>
            <person name="Wei W.L."/>
            <person name="Yagura M."/>
            <person name="Yamaoka S."/>
            <person name="Yamato K.T."/>
            <person name="Liu C."/>
            <person name="Berger F."/>
        </authorList>
    </citation>
    <scope>NUCLEOTIDE SEQUENCE [LARGE SCALE GENOMIC DNA]</scope>
    <source>
        <strain evidence="2">Tak-1</strain>
    </source>
</reference>
<dbReference type="AlphaFoldDB" id="A0AAF6B0F5"/>
<protein>
    <submittedName>
        <fullName evidence="1">Uncharacterized protein</fullName>
    </submittedName>
</protein>
<evidence type="ECO:0000313" key="1">
    <source>
        <dbReference type="EMBL" id="BBN05489.1"/>
    </source>
</evidence>
<gene>
    <name evidence="1" type="ORF">Mp_3g13500</name>
</gene>
<name>A0AAF6B0F5_MARPO</name>
<evidence type="ECO:0000313" key="2">
    <source>
        <dbReference type="Proteomes" id="UP001162541"/>
    </source>
</evidence>
<accession>A0AAF6B0F5</accession>
<proteinExistence type="predicted"/>
<organism evidence="1 2">
    <name type="scientific">Marchantia polymorpha subsp. ruderalis</name>
    <dbReference type="NCBI Taxonomy" id="1480154"/>
    <lineage>
        <taxon>Eukaryota</taxon>
        <taxon>Viridiplantae</taxon>
        <taxon>Streptophyta</taxon>
        <taxon>Embryophyta</taxon>
        <taxon>Marchantiophyta</taxon>
        <taxon>Marchantiopsida</taxon>
        <taxon>Marchantiidae</taxon>
        <taxon>Marchantiales</taxon>
        <taxon>Marchantiaceae</taxon>
        <taxon>Marchantia</taxon>
    </lineage>
</organism>
<sequence length="230" mass="26027">MSFQTLTSTPDFNCDFIFCAQVCSLIPRETMISFRNVCLCALLGATMVAQLISGCDNSCRTCTGSMLSESFSVKNFLPDGDSNLYMECSCLSRCGKLTVKAPVDIKECHSVETSTRFCGPTPEYEEYDESQLDAYRTEQMLCEFIWTRPNSETIYRTPVMVWTREGPKRTFYKVDASGFWFSNGADAQWNLMLGWTRSNYISSEVPLKGAGNSVFETFGNEHCRRKDHVC</sequence>
<dbReference type="EMBL" id="AP019868">
    <property type="protein sequence ID" value="BBN05489.1"/>
    <property type="molecule type" value="Genomic_DNA"/>
</dbReference>